<gene>
    <name evidence="1" type="ORF">CHR90_00225</name>
</gene>
<evidence type="ECO:0000313" key="1">
    <source>
        <dbReference type="EMBL" id="OYQ22456.1"/>
    </source>
</evidence>
<evidence type="ECO:0000313" key="2">
    <source>
        <dbReference type="Proteomes" id="UP000216361"/>
    </source>
</evidence>
<dbReference type="Gene3D" id="1.10.760.10">
    <property type="entry name" value="Cytochrome c-like domain"/>
    <property type="match status" value="1"/>
</dbReference>
<dbReference type="InterPro" id="IPR036909">
    <property type="entry name" value="Cyt_c-like_dom_sf"/>
</dbReference>
<dbReference type="SUPFAM" id="SSF46626">
    <property type="entry name" value="Cytochrome c"/>
    <property type="match status" value="1"/>
</dbReference>
<sequence>MKRSSLHALRPDILLQAILHGRPAPQLARLLVERATKITAMPAFRDTLSLSQIADLTYYLRARFAPD</sequence>
<dbReference type="OrthoDB" id="9767994at2"/>
<accession>A0A255XZR8</accession>
<name>A0A255XZR8_9PROT</name>
<dbReference type="AlphaFoldDB" id="A0A255XZR8"/>
<evidence type="ECO:0008006" key="3">
    <source>
        <dbReference type="Google" id="ProtNLM"/>
    </source>
</evidence>
<dbReference type="GO" id="GO:0020037">
    <property type="term" value="F:heme binding"/>
    <property type="evidence" value="ECO:0007669"/>
    <property type="project" value="InterPro"/>
</dbReference>
<dbReference type="GO" id="GO:0009055">
    <property type="term" value="F:electron transfer activity"/>
    <property type="evidence" value="ECO:0007669"/>
    <property type="project" value="InterPro"/>
</dbReference>
<organism evidence="1 2">
    <name type="scientific">Elstera cyanobacteriorum</name>
    <dbReference type="NCBI Taxonomy" id="2022747"/>
    <lineage>
        <taxon>Bacteria</taxon>
        <taxon>Pseudomonadati</taxon>
        <taxon>Pseudomonadota</taxon>
        <taxon>Alphaproteobacteria</taxon>
        <taxon>Rhodospirillales</taxon>
        <taxon>Rhodospirillaceae</taxon>
        <taxon>Elstera</taxon>
    </lineage>
</organism>
<protein>
    <recommendedName>
        <fullName evidence="3">Cytochrome c domain-containing protein</fullName>
    </recommendedName>
</protein>
<dbReference type="RefSeq" id="WP_094406530.1">
    <property type="nucleotide sequence ID" value="NZ_BMJZ01000015.1"/>
</dbReference>
<dbReference type="EMBL" id="NOXS01000010">
    <property type="protein sequence ID" value="OYQ22456.1"/>
    <property type="molecule type" value="Genomic_DNA"/>
</dbReference>
<comment type="caution">
    <text evidence="1">The sequence shown here is derived from an EMBL/GenBank/DDBJ whole genome shotgun (WGS) entry which is preliminary data.</text>
</comment>
<proteinExistence type="predicted"/>
<dbReference type="Proteomes" id="UP000216361">
    <property type="component" value="Unassembled WGS sequence"/>
</dbReference>
<reference evidence="1 2" key="1">
    <citation type="submission" date="2017-07" db="EMBL/GenBank/DDBJ databases">
        <title>Elstera cyanobacteriorum sp. nov., a novel bacterium isolated from cyanobacterial aggregates in a eutrophic lake.</title>
        <authorList>
            <person name="Cai H."/>
        </authorList>
    </citation>
    <scope>NUCLEOTIDE SEQUENCE [LARGE SCALE GENOMIC DNA]</scope>
    <source>
        <strain evidence="1 2">TH019</strain>
    </source>
</reference>
<keyword evidence="2" id="KW-1185">Reference proteome</keyword>